<organism evidence="7 8">
    <name type="scientific">Actinidia chinensis var. chinensis</name>
    <name type="common">Chinese soft-hair kiwi</name>
    <dbReference type="NCBI Taxonomy" id="1590841"/>
    <lineage>
        <taxon>Eukaryota</taxon>
        <taxon>Viridiplantae</taxon>
        <taxon>Streptophyta</taxon>
        <taxon>Embryophyta</taxon>
        <taxon>Tracheophyta</taxon>
        <taxon>Spermatophyta</taxon>
        <taxon>Magnoliopsida</taxon>
        <taxon>eudicotyledons</taxon>
        <taxon>Gunneridae</taxon>
        <taxon>Pentapetalae</taxon>
        <taxon>asterids</taxon>
        <taxon>Ericales</taxon>
        <taxon>Actinidiaceae</taxon>
        <taxon>Actinidia</taxon>
    </lineage>
</organism>
<dbReference type="PANTHER" id="PTHR33463:SF186">
    <property type="entry name" value="NB-ARC DOMAIN-CONTAINING PROTEIN"/>
    <property type="match status" value="1"/>
</dbReference>
<dbReference type="InterPro" id="IPR032675">
    <property type="entry name" value="LRR_dom_sf"/>
</dbReference>
<evidence type="ECO:0000313" key="8">
    <source>
        <dbReference type="Proteomes" id="UP000241394"/>
    </source>
</evidence>
<dbReference type="Gene3D" id="3.40.50.300">
    <property type="entry name" value="P-loop containing nucleotide triphosphate hydrolases"/>
    <property type="match status" value="1"/>
</dbReference>
<dbReference type="OMA" id="HFKMYEY"/>
<dbReference type="SMART" id="SM00382">
    <property type="entry name" value="AAA"/>
    <property type="match status" value="1"/>
</dbReference>
<sequence>MAAVGAGISAGSVVLKESYNCLKPHYDYVKDLDTNYEKLNDEWDSLSAVKGDMEAQRGWSEVAMERAHQCRNLYRKMRKAERKFRNLETEYGKVHKYLCGMCPFLNLRKLGKRIVETTVEVVRVKNDMTELMQHREVMTERRPEPVATDIVELNSLRQNVQELLKLLGDTKMKRIGIWGTKGVGKTTLLKKLYVEANKNGRFGVVILVSFHGKDSVTNIQDELVRELKLNANGGRETQVADTISRKLENMKYLVLIDEVFSAINLDNVGLYRSHKYGKVVFAYKSKIVCKTMDRDVDVQVKKLPLEEAQALFQSIVGDVMNRERIKENAERIVKVLGGLPLLIKGVALNLKDEYFEPVWSSMLWTLQSHPKSAQPHLQEVFNFFELAYDQLDVDTRRCLLYAALFPRGHEICDNYLVDCWRIEGLIRDVRRGNGGPFSMARERGHLILKQLTESLLLERYSRVKRGCRIKSCGMVNYIKMPEQLRILALKELYPKEEGCQLLVEDGEQMGEQGEHPAEERWRNSVMISLMCNRLQSLPKSPKCHKVSTLLIQRNDQLRSIPKSFFACMHKLQFLDLYKTGIESLPETLFSLINLKGLYLNECHGLVVLSSKIAKLQKLEALDIRGTRLRSLPVEIGQLRNLKCLRVLFPYNAADNLNTPRFNVLQFWKRERERLIISRNVINKLGQLEELTIVVDHREQSWQGIVKDIAKEVASLKILSTLQFYFPGVDSLATFIESWSGKTLTSFKVLVGYHEADHEYGLNRSVCSEERLLRYCAGKEDIIPHEIGEVLKQATTFELIGHRNVQSLSDFGMANMKSLEVCVIEKCHQLNCIWRGPVMSKSLGSLRTLTLNGCPMLTKILTRGITQQLQQLQYLTIENCSQIEEIIEVENHSHRNEIGEAENHSQITEIGEADNLSGYFPKLEILELVDLQSLVSICQADTLSWLSLKKIVIKGCPKLSNLSLSYTNARELSSIWCNRHWWEDLQQSLPNDLRQCLGYLHCFIDEEQPSVNGTSTRAHESIHNQPPGVNVPVANHTVDNNALYIHDCRSLIDPSSSSCVRESIDPSFSSCHVKPDSQICSG</sequence>
<dbReference type="InterPro" id="IPR002182">
    <property type="entry name" value="NB-ARC"/>
</dbReference>
<dbReference type="EMBL" id="NKQK01000008">
    <property type="protein sequence ID" value="PSS24004.1"/>
    <property type="molecule type" value="Genomic_DNA"/>
</dbReference>
<comment type="similarity">
    <text evidence="1">Belongs to the disease resistance NB-LRR family.</text>
</comment>
<reference evidence="8" key="2">
    <citation type="journal article" date="2018" name="BMC Genomics">
        <title>A manually annotated Actinidia chinensis var. chinensis (kiwifruit) genome highlights the challenges associated with draft genomes and gene prediction in plants.</title>
        <authorList>
            <person name="Pilkington S.M."/>
            <person name="Crowhurst R."/>
            <person name="Hilario E."/>
            <person name="Nardozza S."/>
            <person name="Fraser L."/>
            <person name="Peng Y."/>
            <person name="Gunaseelan K."/>
            <person name="Simpson R."/>
            <person name="Tahir J."/>
            <person name="Deroles S.C."/>
            <person name="Templeton K."/>
            <person name="Luo Z."/>
            <person name="Davy M."/>
            <person name="Cheng C."/>
            <person name="McNeilage M."/>
            <person name="Scaglione D."/>
            <person name="Liu Y."/>
            <person name="Zhang Q."/>
            <person name="Datson P."/>
            <person name="De Silva N."/>
            <person name="Gardiner S.E."/>
            <person name="Bassett H."/>
            <person name="Chagne D."/>
            <person name="McCallum J."/>
            <person name="Dzierzon H."/>
            <person name="Deng C."/>
            <person name="Wang Y.Y."/>
            <person name="Barron L."/>
            <person name="Manako K."/>
            <person name="Bowen J."/>
            <person name="Foster T.M."/>
            <person name="Erridge Z.A."/>
            <person name="Tiffin H."/>
            <person name="Waite C.N."/>
            <person name="Davies K.M."/>
            <person name="Grierson E.P."/>
            <person name="Laing W.A."/>
            <person name="Kirk R."/>
            <person name="Chen X."/>
            <person name="Wood M."/>
            <person name="Montefiori M."/>
            <person name="Brummell D.A."/>
            <person name="Schwinn K.E."/>
            <person name="Catanach A."/>
            <person name="Fullerton C."/>
            <person name="Li D."/>
            <person name="Meiyalaghan S."/>
            <person name="Nieuwenhuizen N."/>
            <person name="Read N."/>
            <person name="Prakash R."/>
            <person name="Hunter D."/>
            <person name="Zhang H."/>
            <person name="McKenzie M."/>
            <person name="Knabel M."/>
            <person name="Harris A."/>
            <person name="Allan A.C."/>
            <person name="Gleave A."/>
            <person name="Chen A."/>
            <person name="Janssen B.J."/>
            <person name="Plunkett B."/>
            <person name="Ampomah-Dwamena C."/>
            <person name="Voogd C."/>
            <person name="Leif D."/>
            <person name="Lafferty D."/>
            <person name="Souleyre E.J.F."/>
            <person name="Varkonyi-Gasic E."/>
            <person name="Gambi F."/>
            <person name="Hanley J."/>
            <person name="Yao J.L."/>
            <person name="Cheung J."/>
            <person name="David K.M."/>
            <person name="Warren B."/>
            <person name="Marsh K."/>
            <person name="Snowden K.C."/>
            <person name="Lin-Wang K."/>
            <person name="Brian L."/>
            <person name="Martinez-Sanchez M."/>
            <person name="Wang M."/>
            <person name="Ileperuma N."/>
            <person name="Macnee N."/>
            <person name="Campin R."/>
            <person name="McAtee P."/>
            <person name="Drummond R.S.M."/>
            <person name="Espley R.V."/>
            <person name="Ireland H.S."/>
            <person name="Wu R."/>
            <person name="Atkinson R.G."/>
            <person name="Karunairetnam S."/>
            <person name="Bulley S."/>
            <person name="Chunkath S."/>
            <person name="Hanley Z."/>
            <person name="Storey R."/>
            <person name="Thrimawithana A.H."/>
            <person name="Thomson S."/>
            <person name="David C."/>
            <person name="Testolin R."/>
            <person name="Huang H."/>
            <person name="Hellens R.P."/>
            <person name="Schaffer R.J."/>
        </authorList>
    </citation>
    <scope>NUCLEOTIDE SEQUENCE [LARGE SCALE GENOMIC DNA]</scope>
    <source>
        <strain evidence="8">cv. Red5</strain>
    </source>
</reference>
<dbReference type="InParanoid" id="A0A2R6R8Y2"/>
<dbReference type="PRINTS" id="PR00364">
    <property type="entry name" value="DISEASERSIST"/>
</dbReference>
<keyword evidence="8" id="KW-1185">Reference proteome</keyword>
<dbReference type="Pfam" id="PF00931">
    <property type="entry name" value="NB-ARC"/>
    <property type="match status" value="1"/>
</dbReference>
<dbReference type="OrthoDB" id="1691503at2759"/>
<keyword evidence="5" id="KW-0547">Nucleotide-binding</keyword>
<dbReference type="Gramene" id="PSS24004">
    <property type="protein sequence ID" value="PSS24004"/>
    <property type="gene ID" value="CEY00_Acc08879"/>
</dbReference>
<dbReference type="InterPro" id="IPR003593">
    <property type="entry name" value="AAA+_ATPase"/>
</dbReference>
<dbReference type="InterPro" id="IPR003591">
    <property type="entry name" value="Leu-rich_rpt_typical-subtyp"/>
</dbReference>
<keyword evidence="5" id="KW-0067">ATP-binding</keyword>
<name>A0A2R6R8Y2_ACTCC</name>
<dbReference type="Gene3D" id="3.80.10.10">
    <property type="entry name" value="Ribonuclease Inhibitor"/>
    <property type="match status" value="2"/>
</dbReference>
<keyword evidence="3" id="KW-0677">Repeat</keyword>
<dbReference type="InterPro" id="IPR057135">
    <property type="entry name" value="At4g27190-like_LRR"/>
</dbReference>
<dbReference type="SUPFAM" id="SSF52540">
    <property type="entry name" value="P-loop containing nucleoside triphosphate hydrolases"/>
    <property type="match status" value="1"/>
</dbReference>
<dbReference type="STRING" id="1590841.A0A2R6R8Y2"/>
<keyword evidence="4" id="KW-0611">Plant defense</keyword>
<dbReference type="Pfam" id="PF23598">
    <property type="entry name" value="LRR_14"/>
    <property type="match status" value="1"/>
</dbReference>
<dbReference type="AlphaFoldDB" id="A0A2R6R8Y2"/>
<dbReference type="InterPro" id="IPR055414">
    <property type="entry name" value="LRR_R13L4/SHOC2-like"/>
</dbReference>
<feature type="domain" description="AAA+ ATPase" evidence="6">
    <location>
        <begin position="171"/>
        <end position="304"/>
    </location>
</feature>
<protein>
    <submittedName>
        <fullName evidence="7">Disease resistance protein</fullName>
    </submittedName>
</protein>
<evidence type="ECO:0000256" key="3">
    <source>
        <dbReference type="ARBA" id="ARBA00022737"/>
    </source>
</evidence>
<dbReference type="GO" id="GO:0006952">
    <property type="term" value="P:defense response"/>
    <property type="evidence" value="ECO:0007669"/>
    <property type="project" value="UniProtKB-KW"/>
</dbReference>
<dbReference type="Proteomes" id="UP000241394">
    <property type="component" value="Chromosome LG8"/>
</dbReference>
<dbReference type="InterPro" id="IPR042197">
    <property type="entry name" value="Apaf_helical"/>
</dbReference>
<evidence type="ECO:0000256" key="4">
    <source>
        <dbReference type="ARBA" id="ARBA00022821"/>
    </source>
</evidence>
<dbReference type="Gene3D" id="1.10.8.430">
    <property type="entry name" value="Helical domain of apoptotic protease-activating factors"/>
    <property type="match status" value="1"/>
</dbReference>
<dbReference type="SUPFAM" id="SSF52058">
    <property type="entry name" value="L domain-like"/>
    <property type="match status" value="1"/>
</dbReference>
<dbReference type="PANTHER" id="PTHR33463">
    <property type="entry name" value="NB-ARC DOMAIN-CONTAINING PROTEIN-RELATED"/>
    <property type="match status" value="1"/>
</dbReference>
<dbReference type="InterPro" id="IPR027417">
    <property type="entry name" value="P-loop_NTPase"/>
</dbReference>
<dbReference type="SMART" id="SM00369">
    <property type="entry name" value="LRR_TYP"/>
    <property type="match status" value="2"/>
</dbReference>
<dbReference type="GO" id="GO:0043531">
    <property type="term" value="F:ADP binding"/>
    <property type="evidence" value="ECO:0007669"/>
    <property type="project" value="InterPro"/>
</dbReference>
<gene>
    <name evidence="7" type="ORF">CEY00_Acc08879</name>
</gene>
<accession>A0A2R6R8Y2</accession>
<evidence type="ECO:0000256" key="1">
    <source>
        <dbReference type="ARBA" id="ARBA00008894"/>
    </source>
</evidence>
<dbReference type="InterPro" id="IPR050905">
    <property type="entry name" value="Plant_NBS-LRR"/>
</dbReference>
<evidence type="ECO:0000259" key="6">
    <source>
        <dbReference type="SMART" id="SM00382"/>
    </source>
</evidence>
<comment type="caution">
    <text evidence="7">The sequence shown here is derived from an EMBL/GenBank/DDBJ whole genome shotgun (WGS) entry which is preliminary data.</text>
</comment>
<dbReference type="GO" id="GO:0005524">
    <property type="term" value="F:ATP binding"/>
    <property type="evidence" value="ECO:0007669"/>
    <property type="project" value="UniProtKB-KW"/>
</dbReference>
<proteinExistence type="inferred from homology"/>
<dbReference type="Pfam" id="PF23247">
    <property type="entry name" value="LRR_RPS2"/>
    <property type="match status" value="1"/>
</dbReference>
<evidence type="ECO:0000256" key="5">
    <source>
        <dbReference type="ARBA" id="ARBA00022840"/>
    </source>
</evidence>
<reference evidence="7 8" key="1">
    <citation type="submission" date="2017-07" db="EMBL/GenBank/DDBJ databases">
        <title>An improved, manually edited Actinidia chinensis var. chinensis (kiwifruit) genome highlights the challenges associated with draft genomes and gene prediction in plants.</title>
        <authorList>
            <person name="Pilkington S."/>
            <person name="Crowhurst R."/>
            <person name="Hilario E."/>
            <person name="Nardozza S."/>
            <person name="Fraser L."/>
            <person name="Peng Y."/>
            <person name="Gunaseelan K."/>
            <person name="Simpson R."/>
            <person name="Tahir J."/>
            <person name="Deroles S."/>
            <person name="Templeton K."/>
            <person name="Luo Z."/>
            <person name="Davy M."/>
            <person name="Cheng C."/>
            <person name="Mcneilage M."/>
            <person name="Scaglione D."/>
            <person name="Liu Y."/>
            <person name="Zhang Q."/>
            <person name="Datson P."/>
            <person name="De Silva N."/>
            <person name="Gardiner S."/>
            <person name="Bassett H."/>
            <person name="Chagne D."/>
            <person name="Mccallum J."/>
            <person name="Dzierzon H."/>
            <person name="Deng C."/>
            <person name="Wang Y.-Y."/>
            <person name="Barron N."/>
            <person name="Manako K."/>
            <person name="Bowen J."/>
            <person name="Foster T."/>
            <person name="Erridge Z."/>
            <person name="Tiffin H."/>
            <person name="Waite C."/>
            <person name="Davies K."/>
            <person name="Grierson E."/>
            <person name="Laing W."/>
            <person name="Kirk R."/>
            <person name="Chen X."/>
            <person name="Wood M."/>
            <person name="Montefiori M."/>
            <person name="Brummell D."/>
            <person name="Schwinn K."/>
            <person name="Catanach A."/>
            <person name="Fullerton C."/>
            <person name="Li D."/>
            <person name="Meiyalaghan S."/>
            <person name="Nieuwenhuizen N."/>
            <person name="Read N."/>
            <person name="Prakash R."/>
            <person name="Hunter D."/>
            <person name="Zhang H."/>
            <person name="Mckenzie M."/>
            <person name="Knabel M."/>
            <person name="Harris A."/>
            <person name="Allan A."/>
            <person name="Chen A."/>
            <person name="Janssen B."/>
            <person name="Plunkett B."/>
            <person name="Dwamena C."/>
            <person name="Voogd C."/>
            <person name="Leif D."/>
            <person name="Lafferty D."/>
            <person name="Souleyre E."/>
            <person name="Varkonyi-Gasic E."/>
            <person name="Gambi F."/>
            <person name="Hanley J."/>
            <person name="Yao J.-L."/>
            <person name="Cheung J."/>
            <person name="David K."/>
            <person name="Warren B."/>
            <person name="Marsh K."/>
            <person name="Snowden K."/>
            <person name="Lin-Wang K."/>
            <person name="Brian L."/>
            <person name="Martinez-Sanchez M."/>
            <person name="Wang M."/>
            <person name="Ileperuma N."/>
            <person name="Macnee N."/>
            <person name="Campin R."/>
            <person name="Mcatee P."/>
            <person name="Drummond R."/>
            <person name="Espley R."/>
            <person name="Ireland H."/>
            <person name="Wu R."/>
            <person name="Atkinson R."/>
            <person name="Karunairetnam S."/>
            <person name="Bulley S."/>
            <person name="Chunkath S."/>
            <person name="Hanley Z."/>
            <person name="Storey R."/>
            <person name="Thrimawithana A."/>
            <person name="Thomson S."/>
            <person name="David C."/>
            <person name="Testolin R."/>
        </authorList>
    </citation>
    <scope>NUCLEOTIDE SEQUENCE [LARGE SCALE GENOMIC DNA]</scope>
    <source>
        <strain evidence="8">cv. Red5</strain>
        <tissue evidence="7">Young leaf</tissue>
    </source>
</reference>
<keyword evidence="2" id="KW-0433">Leucine-rich repeat</keyword>
<evidence type="ECO:0000313" key="7">
    <source>
        <dbReference type="EMBL" id="PSS24004.1"/>
    </source>
</evidence>
<evidence type="ECO:0000256" key="2">
    <source>
        <dbReference type="ARBA" id="ARBA00022614"/>
    </source>
</evidence>